<dbReference type="EMBL" id="JAJAQI010000039">
    <property type="protein sequence ID" value="MCB4824250.1"/>
    <property type="molecule type" value="Genomic_DNA"/>
</dbReference>
<dbReference type="InterPro" id="IPR007345">
    <property type="entry name" value="Polysacch_pyruvyl_Trfase"/>
</dbReference>
<keyword evidence="2" id="KW-0808">Transferase</keyword>
<reference evidence="2" key="1">
    <citation type="submission" date="2021-10" db="EMBL/GenBank/DDBJ databases">
        <title>Roseicella aerolatum sp. nov., isolated from aerosols of e-waste dismantling site.</title>
        <authorList>
            <person name="Qin T."/>
        </authorList>
    </citation>
    <scope>NUCLEOTIDE SEQUENCE</scope>
    <source>
        <strain evidence="2">GB24</strain>
    </source>
</reference>
<keyword evidence="3" id="KW-1185">Reference proteome</keyword>
<dbReference type="Pfam" id="PF04230">
    <property type="entry name" value="PS_pyruv_trans"/>
    <property type="match status" value="1"/>
</dbReference>
<proteinExistence type="predicted"/>
<evidence type="ECO:0000313" key="2">
    <source>
        <dbReference type="EMBL" id="MCB4824250.1"/>
    </source>
</evidence>
<protein>
    <submittedName>
        <fullName evidence="2">Polysaccharide pyruvyl transferase family protein</fullName>
    </submittedName>
</protein>
<organism evidence="2 3">
    <name type="scientific">Roseicella aerolata</name>
    <dbReference type="NCBI Taxonomy" id="2883479"/>
    <lineage>
        <taxon>Bacteria</taxon>
        <taxon>Pseudomonadati</taxon>
        <taxon>Pseudomonadota</taxon>
        <taxon>Alphaproteobacteria</taxon>
        <taxon>Acetobacterales</taxon>
        <taxon>Roseomonadaceae</taxon>
        <taxon>Roseicella</taxon>
    </lineage>
</organism>
<feature type="domain" description="Polysaccharide pyruvyl transferase" evidence="1">
    <location>
        <begin position="73"/>
        <end position="189"/>
    </location>
</feature>
<sequence>MRLIHYRTKVPNFGDDLNAVLWEGLVPGLFDGDPSTGFTGIGTIIGMPCGEVPRLHVFSSGVGNDPIERWRDKQVEYWCVRGPISARILGLPADRAITDGALLVPLLRDYPKAATGTGGTLVIPHFQTLDHPGWPEVAALTGFELLDPRADPLSVIRRIAGARLVLTESLHGAILADVYGIPWIAFATSKHFGIPKWIDWTASIGRDLDLHIVPPPDPGPVLAYGRPAGPYGQRLRFDAAAGLAQFRERIGPVAAPAPVSLKARLKAALKRSPLARSLLGLSPARTAEALTRLAGAEPALSEARLREELRDRMVARLGALAAAQGRRLAA</sequence>
<gene>
    <name evidence="2" type="ORF">LHA35_21195</name>
</gene>
<dbReference type="Proteomes" id="UP001139311">
    <property type="component" value="Unassembled WGS sequence"/>
</dbReference>
<name>A0A9X1IGM8_9PROT</name>
<dbReference type="RefSeq" id="WP_226611793.1">
    <property type="nucleotide sequence ID" value="NZ_JAJAQI010000039.1"/>
</dbReference>
<accession>A0A9X1IGM8</accession>
<comment type="caution">
    <text evidence="2">The sequence shown here is derived from an EMBL/GenBank/DDBJ whole genome shotgun (WGS) entry which is preliminary data.</text>
</comment>
<evidence type="ECO:0000259" key="1">
    <source>
        <dbReference type="Pfam" id="PF04230"/>
    </source>
</evidence>
<evidence type="ECO:0000313" key="3">
    <source>
        <dbReference type="Proteomes" id="UP001139311"/>
    </source>
</evidence>
<dbReference type="AlphaFoldDB" id="A0A9X1IGM8"/>
<dbReference type="GO" id="GO:0016740">
    <property type="term" value="F:transferase activity"/>
    <property type="evidence" value="ECO:0007669"/>
    <property type="project" value="UniProtKB-KW"/>
</dbReference>